<reference evidence="3" key="1">
    <citation type="submission" date="2015-07" db="EMBL/GenBank/DDBJ databases">
        <title>Complete Genome of Thermincola ferriacetica strain Z-0001T.</title>
        <authorList>
            <person name="Lusk B."/>
            <person name="Badalamenti J.P."/>
            <person name="Parameswaran P."/>
            <person name="Bond D.R."/>
            <person name="Torres C.I."/>
        </authorList>
    </citation>
    <scope>NUCLEOTIDE SEQUENCE [LARGE SCALE GENOMIC DNA]</scope>
    <source>
        <strain evidence="3">Z-0001</strain>
    </source>
</reference>
<evidence type="ECO:0000313" key="2">
    <source>
        <dbReference type="EMBL" id="KNZ68304.1"/>
    </source>
</evidence>
<dbReference type="InterPro" id="IPR009620">
    <property type="entry name" value="UPF0236"/>
</dbReference>
<organism evidence="2 3">
    <name type="scientific">Thermincola ferriacetica</name>
    <dbReference type="NCBI Taxonomy" id="281456"/>
    <lineage>
        <taxon>Bacteria</taxon>
        <taxon>Bacillati</taxon>
        <taxon>Bacillota</taxon>
        <taxon>Clostridia</taxon>
        <taxon>Eubacteriales</taxon>
        <taxon>Thermincolaceae</taxon>
        <taxon>Thermincola</taxon>
    </lineage>
</organism>
<name>A0A0L6VZN8_9FIRM</name>
<evidence type="ECO:0000313" key="3">
    <source>
        <dbReference type="Proteomes" id="UP000037175"/>
    </source>
</evidence>
<dbReference type="RefSeq" id="WP_052219066.1">
    <property type="nucleotide sequence ID" value="NZ_LGTE01000036.1"/>
</dbReference>
<evidence type="ECO:0000256" key="1">
    <source>
        <dbReference type="ARBA" id="ARBA00006539"/>
    </source>
</evidence>
<dbReference type="Proteomes" id="UP000037175">
    <property type="component" value="Unassembled WGS sequence"/>
</dbReference>
<gene>
    <name evidence="2" type="ORF">Tfer_3130</name>
</gene>
<dbReference type="AlphaFoldDB" id="A0A0L6VZN8"/>
<accession>A0A0L6VZN8</accession>
<proteinExistence type="inferred from homology"/>
<protein>
    <submittedName>
        <fullName evidence="2">Uncharacterized protein</fullName>
    </submittedName>
</protein>
<dbReference type="EMBL" id="LGTE01000036">
    <property type="protein sequence ID" value="KNZ68304.1"/>
    <property type="molecule type" value="Genomic_DNA"/>
</dbReference>
<dbReference type="Pfam" id="PF06782">
    <property type="entry name" value="UPF0236"/>
    <property type="match status" value="1"/>
</dbReference>
<sequence>MSTALKLNASEFLAESPVMDSPPVRALINSVLAGDINFNGLERELFKILRESFVKVLVAVLEKIDDMLMYSAKRSGWEVHDRHECEIEEFKSLLNSVWEGITDWRERNRPVPENARGLGVIESNVGHTIARRFKHQGASWSPQGAVNLAKVRCAVRNSNLIELMRLSGPPPVEKSSEVTKTEITKLLVEKSFFK</sequence>
<comment type="caution">
    <text evidence="2">The sequence shown here is derived from an EMBL/GenBank/DDBJ whole genome shotgun (WGS) entry which is preliminary data.</text>
</comment>
<keyword evidence="3" id="KW-1185">Reference proteome</keyword>
<comment type="similarity">
    <text evidence="1">Belongs to the UPF0236 family.</text>
</comment>